<dbReference type="EMBL" id="FUEG01000032">
    <property type="protein sequence ID" value="SJL16026.1"/>
    <property type="molecule type" value="Genomic_DNA"/>
</dbReference>
<accession>A0A284S4Z3</accession>
<evidence type="ECO:0000313" key="1">
    <source>
        <dbReference type="EMBL" id="SJL16026.1"/>
    </source>
</evidence>
<dbReference type="AlphaFoldDB" id="A0A284S4Z3"/>
<dbReference type="Proteomes" id="UP000219338">
    <property type="component" value="Unassembled WGS sequence"/>
</dbReference>
<evidence type="ECO:0000313" key="2">
    <source>
        <dbReference type="Proteomes" id="UP000219338"/>
    </source>
</evidence>
<proteinExistence type="predicted"/>
<protein>
    <submittedName>
        <fullName evidence="1">Uncharacterized protein</fullName>
    </submittedName>
</protein>
<sequence length="126" mass="14154">MVTIFQEREFGMYDRVTDRCLNELSKTCSHLQIHSVISVPKSMHISNGAILVIAKPLMLDVAVQQRMKQSYLAERCMEEPSTSLYCMSSCGFSKMIRNGIASRFLNRCHVPVGTTVNSFMSIVVTA</sequence>
<name>A0A284S4Z3_ARMOS</name>
<reference evidence="2" key="1">
    <citation type="journal article" date="2017" name="Nat. Ecol. Evol.">
        <title>Genome expansion and lineage-specific genetic innovations in the forest pathogenic fungi Armillaria.</title>
        <authorList>
            <person name="Sipos G."/>
            <person name="Prasanna A.N."/>
            <person name="Walter M.C."/>
            <person name="O'Connor E."/>
            <person name="Balint B."/>
            <person name="Krizsan K."/>
            <person name="Kiss B."/>
            <person name="Hess J."/>
            <person name="Varga T."/>
            <person name="Slot J."/>
            <person name="Riley R."/>
            <person name="Boka B."/>
            <person name="Rigling D."/>
            <person name="Barry K."/>
            <person name="Lee J."/>
            <person name="Mihaltcheva S."/>
            <person name="LaButti K."/>
            <person name="Lipzen A."/>
            <person name="Waldron R."/>
            <person name="Moloney N.M."/>
            <person name="Sperisen C."/>
            <person name="Kredics L."/>
            <person name="Vagvoelgyi C."/>
            <person name="Patrignani A."/>
            <person name="Fitzpatrick D."/>
            <person name="Nagy I."/>
            <person name="Doyle S."/>
            <person name="Anderson J.B."/>
            <person name="Grigoriev I.V."/>
            <person name="Gueldener U."/>
            <person name="Muensterkoetter M."/>
            <person name="Nagy L.G."/>
        </authorList>
    </citation>
    <scope>NUCLEOTIDE SEQUENCE [LARGE SCALE GENOMIC DNA]</scope>
    <source>
        <strain evidence="2">C18/9</strain>
    </source>
</reference>
<keyword evidence="2" id="KW-1185">Reference proteome</keyword>
<gene>
    <name evidence="1" type="ORF">ARMOST_19541</name>
</gene>
<organism evidence="1 2">
    <name type="scientific">Armillaria ostoyae</name>
    <name type="common">Armillaria root rot fungus</name>
    <dbReference type="NCBI Taxonomy" id="47428"/>
    <lineage>
        <taxon>Eukaryota</taxon>
        <taxon>Fungi</taxon>
        <taxon>Dikarya</taxon>
        <taxon>Basidiomycota</taxon>
        <taxon>Agaricomycotina</taxon>
        <taxon>Agaricomycetes</taxon>
        <taxon>Agaricomycetidae</taxon>
        <taxon>Agaricales</taxon>
        <taxon>Marasmiineae</taxon>
        <taxon>Physalacriaceae</taxon>
        <taxon>Armillaria</taxon>
    </lineage>
</organism>